<comment type="caution">
    <text evidence="1">The sequence shown here is derived from an EMBL/GenBank/DDBJ whole genome shotgun (WGS) entry which is preliminary data.</text>
</comment>
<dbReference type="Proteomes" id="UP001163324">
    <property type="component" value="Chromosome 5"/>
</dbReference>
<proteinExistence type="predicted"/>
<accession>A0ACC0UZ27</accession>
<gene>
    <name evidence="1" type="ORF">N3K66_005822</name>
</gene>
<evidence type="ECO:0000313" key="2">
    <source>
        <dbReference type="Proteomes" id="UP001163324"/>
    </source>
</evidence>
<dbReference type="EMBL" id="CM047944">
    <property type="protein sequence ID" value="KAI9899361.1"/>
    <property type="molecule type" value="Genomic_DNA"/>
</dbReference>
<protein>
    <submittedName>
        <fullName evidence="1">Uncharacterized protein</fullName>
    </submittedName>
</protein>
<keyword evidence="2" id="KW-1185">Reference proteome</keyword>
<name>A0ACC0UZ27_9HYPO</name>
<organism evidence="1 2">
    <name type="scientific">Trichothecium roseum</name>
    <dbReference type="NCBI Taxonomy" id="47278"/>
    <lineage>
        <taxon>Eukaryota</taxon>
        <taxon>Fungi</taxon>
        <taxon>Dikarya</taxon>
        <taxon>Ascomycota</taxon>
        <taxon>Pezizomycotina</taxon>
        <taxon>Sordariomycetes</taxon>
        <taxon>Hypocreomycetidae</taxon>
        <taxon>Hypocreales</taxon>
        <taxon>Hypocreales incertae sedis</taxon>
        <taxon>Trichothecium</taxon>
    </lineage>
</organism>
<sequence length="748" mass="84149">MTSVQLPPLEFEDGALNIMLGNGAGAPKRISLRPSSFHSSMITDDRTNEHLDGKPAELWAGEDDVHTPRGVEADEQQLPSTTYNPRPQTQHNIPVHPIPVMQAAFAESLDEVTNGGADTKPNLRELDARARRDRLLDQEKGEEPVDLRWRYRPGQKQHEVLKLVSQITFGVYLLLKGMANDNTQVVNILQGHIDEVDEFLEVTLEDLNHSLQDMSERIDFLKLPMTNEKMFEELLEDRGYRAEILEGNEKIEHILARTNTAMKQWDDDVDAGLECTTSFKDWLIGIRDGSWRAERPELVEVYDAMRGNADGWLNAFDDINSKTQEMNGLVIKLMTIASDMEKKAGEVSRKTWSMIPPFSLPQHGSLRSGGTGSSAASSHRQSMRSSQQPGTRTSVRSNSFSTMQQSCKFDDDDSLADFPLPGSMPLLPPTRFSKRLSKKQSLDSNRLRVEPAGPVIQEVIAEKEDEEEEGPLLLLQPRTYTPQPPEPLPSPMIRDSNQSYATNDEVHRDSGLGMHRQTSIRHRISQKGAPPGDIIIPPKTFGERRGSDRSGCSGHSGNSEQTPVFASPRSHHSHARERVVSNESDIEVYRQQYLPRVVSHADLRQSQRPPLGPSYNSDFLQHYQPVRASPHSPLQQRPHTAAGPQASRQQSGYFPNQLRDQPSRQGGMSTLSRVTNAPHDQRPRTPGANTVAGGKSLKKKKSAFGWLKKAFTLDEEEKAAFEQRKQMHQEQIYYKDKSPKFLDGRRLR</sequence>
<reference evidence="1" key="1">
    <citation type="submission" date="2022-10" db="EMBL/GenBank/DDBJ databases">
        <title>Complete Genome of Trichothecium roseum strain YXFP-22015, a Plant Pathogen Isolated from Citrus.</title>
        <authorList>
            <person name="Wang Y."/>
            <person name="Zhu L."/>
        </authorList>
    </citation>
    <scope>NUCLEOTIDE SEQUENCE</scope>
    <source>
        <strain evidence="1">YXFP-22015</strain>
    </source>
</reference>
<evidence type="ECO:0000313" key="1">
    <source>
        <dbReference type="EMBL" id="KAI9899361.1"/>
    </source>
</evidence>